<dbReference type="CDD" id="cd05009">
    <property type="entry name" value="SIS_GlmS_GlmD_2"/>
    <property type="match status" value="1"/>
</dbReference>
<dbReference type="GO" id="GO:0004360">
    <property type="term" value="F:glutamine-fructose-6-phosphate transaminase (isomerizing) activity"/>
    <property type="evidence" value="ECO:0007669"/>
    <property type="project" value="TreeGrafter"/>
</dbReference>
<dbReference type="Gene3D" id="3.40.50.10490">
    <property type="entry name" value="Glucose-6-phosphate isomerase like protein, domain 1"/>
    <property type="match status" value="2"/>
</dbReference>
<dbReference type="CDD" id="cd05008">
    <property type="entry name" value="SIS_GlmS_GlmD_1"/>
    <property type="match status" value="1"/>
</dbReference>
<dbReference type="InterPro" id="IPR046348">
    <property type="entry name" value="SIS_dom_sf"/>
</dbReference>
<comment type="caution">
    <text evidence="3">The sequence shown here is derived from an EMBL/GenBank/DDBJ whole genome shotgun (WGS) entry which is preliminary data.</text>
</comment>
<reference evidence="3 4" key="1">
    <citation type="submission" date="2015-09" db="EMBL/GenBank/DDBJ databases">
        <title>Draft genome sequence of Acidiplasma aeolicum DSM 18409.</title>
        <authorList>
            <person name="Hemp J."/>
        </authorList>
    </citation>
    <scope>NUCLEOTIDE SEQUENCE [LARGE SCALE GENOMIC DNA]</scope>
    <source>
        <strain evidence="3 4">V</strain>
    </source>
</reference>
<gene>
    <name evidence="3" type="ORF">SE19_05140</name>
</gene>
<dbReference type="InterPro" id="IPR035490">
    <property type="entry name" value="GlmS/FrlB_SIS"/>
</dbReference>
<evidence type="ECO:0000256" key="1">
    <source>
        <dbReference type="ARBA" id="ARBA00022737"/>
    </source>
</evidence>
<dbReference type="SUPFAM" id="SSF53697">
    <property type="entry name" value="SIS domain"/>
    <property type="match status" value="1"/>
</dbReference>
<sequence>MTDEIPEKRNKHPYFMYDMIKDIPNGLNETVREMEKFDYDIIKSPLVFTGNGTAYHSEYIGSQFLNKLDVNYRVIQAYELLNYSGLSKGTVIGISHSGKTKSTMDALNYMKKYAFTVGITHYENTTIGNITDKTVIIKTPDLSLCNTKAFFDNAIASMYIAQNYAGIDVGIKEIIKKIINLVSVMEKPVMDIAGQLNDINTIFVLGSGPNYPVAREAAQKIKEATHIHAEGIELEEFNHGCTSIIDDKSLLILIGDGYNNERMNQIVRACRVTGTKTLTLNGSGDFNINIDGFNDIYLNPVLNIVPLYYLAYFMAVQRHINPDLLRFDEKKYLEFDNIIFPPGAH</sequence>
<keyword evidence="1" id="KW-0677">Repeat</keyword>
<dbReference type="GO" id="GO:0006487">
    <property type="term" value="P:protein N-linked glycosylation"/>
    <property type="evidence" value="ECO:0007669"/>
    <property type="project" value="TreeGrafter"/>
</dbReference>
<dbReference type="Proteomes" id="UP000050515">
    <property type="component" value="Unassembled WGS sequence"/>
</dbReference>
<dbReference type="PATRIC" id="fig|507754.4.peg.1902"/>
<dbReference type="AlphaFoldDB" id="A0A0P9CL90"/>
<dbReference type="GO" id="GO:0097367">
    <property type="term" value="F:carbohydrate derivative binding"/>
    <property type="evidence" value="ECO:0007669"/>
    <property type="project" value="InterPro"/>
</dbReference>
<protein>
    <submittedName>
        <fullName evidence="3">Glucosamine 6-phosphate synthase</fullName>
    </submittedName>
</protein>
<dbReference type="Pfam" id="PF01380">
    <property type="entry name" value="SIS"/>
    <property type="match status" value="1"/>
</dbReference>
<organism evidence="3 4">
    <name type="scientific">Acidiplasma aeolicum</name>
    <dbReference type="NCBI Taxonomy" id="507754"/>
    <lineage>
        <taxon>Archaea</taxon>
        <taxon>Methanobacteriati</taxon>
        <taxon>Thermoplasmatota</taxon>
        <taxon>Thermoplasmata</taxon>
        <taxon>Thermoplasmatales</taxon>
        <taxon>Ferroplasmaceae</taxon>
        <taxon>Acidiplasma</taxon>
    </lineage>
</organism>
<name>A0A0P9CL90_9ARCH</name>
<dbReference type="InterPro" id="IPR035466">
    <property type="entry name" value="GlmS/AgaS_SIS"/>
</dbReference>
<dbReference type="EMBL" id="LJCQ01000226">
    <property type="protein sequence ID" value="KPV46538.1"/>
    <property type="molecule type" value="Genomic_DNA"/>
</dbReference>
<accession>A0A0P9CL90</accession>
<evidence type="ECO:0000313" key="3">
    <source>
        <dbReference type="EMBL" id="KPV46538.1"/>
    </source>
</evidence>
<proteinExistence type="predicted"/>
<evidence type="ECO:0000259" key="2">
    <source>
        <dbReference type="PROSITE" id="PS51464"/>
    </source>
</evidence>
<dbReference type="GO" id="GO:0006047">
    <property type="term" value="P:UDP-N-acetylglucosamine metabolic process"/>
    <property type="evidence" value="ECO:0007669"/>
    <property type="project" value="TreeGrafter"/>
</dbReference>
<dbReference type="PANTHER" id="PTHR10937:SF0">
    <property type="entry name" value="GLUTAMINE--FRUCTOSE-6-PHOSPHATE TRANSAMINASE (ISOMERIZING)"/>
    <property type="match status" value="1"/>
</dbReference>
<dbReference type="PROSITE" id="PS51464">
    <property type="entry name" value="SIS"/>
    <property type="match status" value="2"/>
</dbReference>
<dbReference type="GO" id="GO:0006002">
    <property type="term" value="P:fructose 6-phosphate metabolic process"/>
    <property type="evidence" value="ECO:0007669"/>
    <property type="project" value="TreeGrafter"/>
</dbReference>
<evidence type="ECO:0000313" key="4">
    <source>
        <dbReference type="Proteomes" id="UP000050515"/>
    </source>
</evidence>
<feature type="domain" description="SIS" evidence="2">
    <location>
        <begin position="30"/>
        <end position="165"/>
    </location>
</feature>
<dbReference type="PANTHER" id="PTHR10937">
    <property type="entry name" value="GLUCOSAMINE--FRUCTOSE-6-PHOSPHATE AMINOTRANSFERASE, ISOMERIZING"/>
    <property type="match status" value="1"/>
</dbReference>
<feature type="domain" description="SIS" evidence="2">
    <location>
        <begin position="192"/>
        <end position="325"/>
    </location>
</feature>
<dbReference type="InterPro" id="IPR001347">
    <property type="entry name" value="SIS_dom"/>
</dbReference>